<dbReference type="GO" id="GO:0019693">
    <property type="term" value="P:ribose phosphate metabolic process"/>
    <property type="evidence" value="ECO:0007669"/>
    <property type="project" value="TreeGrafter"/>
</dbReference>
<dbReference type="PANTHER" id="PTHR11839">
    <property type="entry name" value="UDP/ADP-SUGAR PYROPHOSPHATASE"/>
    <property type="match status" value="1"/>
</dbReference>
<protein>
    <submittedName>
        <fullName evidence="4">NUDIX domain-containing protein</fullName>
    </submittedName>
    <submittedName>
        <fullName evidence="6">NUDIX hydrolase</fullName>
    </submittedName>
</protein>
<dbReference type="Proteomes" id="UP000283513">
    <property type="component" value="Unassembled WGS sequence"/>
</dbReference>
<dbReference type="CDD" id="cd03424">
    <property type="entry name" value="NUDIX_ADPRase_Nudt5_UGPPase_Nudt14"/>
    <property type="match status" value="1"/>
</dbReference>
<reference evidence="9 10" key="1">
    <citation type="submission" date="2018-08" db="EMBL/GenBank/DDBJ databases">
        <title>A genome reference for cultivated species of the human gut microbiota.</title>
        <authorList>
            <person name="Zou Y."/>
            <person name="Xue W."/>
            <person name="Luo G."/>
        </authorList>
    </citation>
    <scope>NUCLEOTIDE SEQUENCE [LARGE SCALE GENOMIC DNA]</scope>
    <source>
        <strain evidence="8 10">AF31-21AC</strain>
        <strain evidence="7 11">AM22-21LB</strain>
        <strain evidence="6 9">AM37-1AC</strain>
        <strain evidence="5 12">AM43-11</strain>
    </source>
</reference>
<evidence type="ECO:0000313" key="13">
    <source>
        <dbReference type="Proteomes" id="UP000479531"/>
    </source>
</evidence>
<dbReference type="PROSITE" id="PS51462">
    <property type="entry name" value="NUDIX"/>
    <property type="match status" value="1"/>
</dbReference>
<dbReference type="AlphaFoldDB" id="A0A413Z6M3"/>
<dbReference type="EMBL" id="QRID01000004">
    <property type="protein sequence ID" value="RHG29580.1"/>
    <property type="molecule type" value="Genomic_DNA"/>
</dbReference>
<evidence type="ECO:0000313" key="7">
    <source>
        <dbReference type="EMBL" id="RHG29580.1"/>
    </source>
</evidence>
<dbReference type="GO" id="GO:0016787">
    <property type="term" value="F:hydrolase activity"/>
    <property type="evidence" value="ECO:0007669"/>
    <property type="project" value="UniProtKB-KW"/>
</dbReference>
<dbReference type="GO" id="GO:0006753">
    <property type="term" value="P:nucleoside phosphate metabolic process"/>
    <property type="evidence" value="ECO:0007669"/>
    <property type="project" value="TreeGrafter"/>
</dbReference>
<gene>
    <name evidence="7" type="ORF">DW264_05115</name>
    <name evidence="6" type="ORF">DW856_09385</name>
    <name evidence="5" type="ORF">DW927_06320</name>
    <name evidence="8" type="ORF">DWZ31_13665</name>
    <name evidence="4" type="ORF">GCK47_02945</name>
</gene>
<keyword evidence="2 6" id="KW-0378">Hydrolase</keyword>
<dbReference type="EMBL" id="QRQN01000017">
    <property type="protein sequence ID" value="RHN06096.1"/>
    <property type="molecule type" value="Genomic_DNA"/>
</dbReference>
<reference evidence="4 13" key="2">
    <citation type="submission" date="2019-10" db="EMBL/GenBank/DDBJ databases">
        <title>Roseburia spp. ameliorate alcoholic fatty liver via restoration of gut barrier function.</title>
        <authorList>
            <person name="Seo B."/>
            <person name="Ko G."/>
        </authorList>
    </citation>
    <scope>NUCLEOTIDE SEQUENCE [LARGE SCALE GENOMIC DNA]</scope>
    <source>
        <strain evidence="4 13">SNUG30017</strain>
    </source>
</reference>
<evidence type="ECO:0000313" key="10">
    <source>
        <dbReference type="Proteomes" id="UP000283586"/>
    </source>
</evidence>
<evidence type="ECO:0000313" key="8">
    <source>
        <dbReference type="EMBL" id="RHN06096.1"/>
    </source>
</evidence>
<dbReference type="Proteomes" id="UP000284051">
    <property type="component" value="Unassembled WGS sequence"/>
</dbReference>
<dbReference type="Pfam" id="PF00293">
    <property type="entry name" value="NUDIX"/>
    <property type="match status" value="1"/>
</dbReference>
<dbReference type="EMBL" id="QSFP01000005">
    <property type="protein sequence ID" value="RHA68332.1"/>
    <property type="molecule type" value="Genomic_DNA"/>
</dbReference>
<evidence type="ECO:0000256" key="2">
    <source>
        <dbReference type="ARBA" id="ARBA00022801"/>
    </source>
</evidence>
<dbReference type="Proteomes" id="UP000479531">
    <property type="component" value="Unassembled WGS sequence"/>
</dbReference>
<dbReference type="Proteomes" id="UP000284465">
    <property type="component" value="Unassembled WGS sequence"/>
</dbReference>
<comment type="caution">
    <text evidence="6">The sequence shown here is derived from an EMBL/GenBank/DDBJ whole genome shotgun (WGS) entry which is preliminary data.</text>
</comment>
<evidence type="ECO:0000313" key="9">
    <source>
        <dbReference type="Proteomes" id="UP000283513"/>
    </source>
</evidence>
<dbReference type="Gene3D" id="3.90.79.10">
    <property type="entry name" value="Nucleoside Triphosphate Pyrophosphohydrolase"/>
    <property type="match status" value="1"/>
</dbReference>
<organism evidence="6 9">
    <name type="scientific">Roseburia intestinalis</name>
    <dbReference type="NCBI Taxonomy" id="166486"/>
    <lineage>
        <taxon>Bacteria</taxon>
        <taxon>Bacillati</taxon>
        <taxon>Bacillota</taxon>
        <taxon>Clostridia</taxon>
        <taxon>Lachnospirales</taxon>
        <taxon>Lachnospiraceae</taxon>
        <taxon>Roseburia</taxon>
    </lineage>
</organism>
<evidence type="ECO:0000313" key="6">
    <source>
        <dbReference type="EMBL" id="RHC17068.1"/>
    </source>
</evidence>
<evidence type="ECO:0000256" key="1">
    <source>
        <dbReference type="ARBA" id="ARBA00001946"/>
    </source>
</evidence>
<comment type="cofactor">
    <cofactor evidence="1">
        <name>Mg(2+)</name>
        <dbReference type="ChEBI" id="CHEBI:18420"/>
    </cofactor>
</comment>
<evidence type="ECO:0000313" key="4">
    <source>
        <dbReference type="EMBL" id="MVQ44695.1"/>
    </source>
</evidence>
<feature type="domain" description="Nudix hydrolase" evidence="3">
    <location>
        <begin position="70"/>
        <end position="200"/>
    </location>
</feature>
<proteinExistence type="predicted"/>
<evidence type="ECO:0000313" key="5">
    <source>
        <dbReference type="EMBL" id="RHA68332.1"/>
    </source>
</evidence>
<dbReference type="InterPro" id="IPR000086">
    <property type="entry name" value="NUDIX_hydrolase_dom"/>
</dbReference>
<dbReference type="InterPro" id="IPR015797">
    <property type="entry name" value="NUDIX_hydrolase-like_dom_sf"/>
</dbReference>
<dbReference type="SUPFAM" id="SSF55811">
    <property type="entry name" value="Nudix"/>
    <property type="match status" value="1"/>
</dbReference>
<evidence type="ECO:0000313" key="12">
    <source>
        <dbReference type="Proteomes" id="UP000284465"/>
    </source>
</evidence>
<dbReference type="Proteomes" id="UP000283586">
    <property type="component" value="Unassembled WGS sequence"/>
</dbReference>
<dbReference type="EMBL" id="WGGT01000002">
    <property type="protein sequence ID" value="MVQ44695.1"/>
    <property type="molecule type" value="Genomic_DNA"/>
</dbReference>
<evidence type="ECO:0000259" key="3">
    <source>
        <dbReference type="PROSITE" id="PS51462"/>
    </source>
</evidence>
<name>A0A413Z6M3_9FIRM</name>
<dbReference type="PANTHER" id="PTHR11839:SF18">
    <property type="entry name" value="NUDIX HYDROLASE DOMAIN-CONTAINING PROTEIN"/>
    <property type="match status" value="1"/>
</dbReference>
<dbReference type="OrthoDB" id="9806150at2"/>
<sequence length="214" mass="24632">MENKGRGWYNKNRYCKKITDLEYIEAEEYCMDQQVKRVKRELVKNGAILDIYTDTMQLPDGKLEEWDFISHRKGAAAVVPVRGDGKILMVRQYRNAIDRMTLEIPAGSRDSVTEDTKVCAARELEEETGYRSDDLTRLLSLKTTVAFCDEFIDVYLARNLKPGHQHLDEGEFLDVEAHDIDELCQMIYDGKLQDAKTVSALLAYKNLLNQEKNA</sequence>
<dbReference type="EMBL" id="QSHO01000007">
    <property type="protein sequence ID" value="RHC17068.1"/>
    <property type="molecule type" value="Genomic_DNA"/>
</dbReference>
<evidence type="ECO:0000313" key="11">
    <source>
        <dbReference type="Proteomes" id="UP000284051"/>
    </source>
</evidence>
<accession>A0A413Z6M3</accession>